<evidence type="ECO:0000313" key="3">
    <source>
        <dbReference type="EMBL" id="SOD55217.1"/>
    </source>
</evidence>
<dbReference type="Gene3D" id="3.40.50.300">
    <property type="entry name" value="P-loop containing nucleotide triphosphate hydrolases"/>
    <property type="match status" value="1"/>
</dbReference>
<evidence type="ECO:0000256" key="1">
    <source>
        <dbReference type="ARBA" id="ARBA00022679"/>
    </source>
</evidence>
<dbReference type="InterPro" id="IPR026634">
    <property type="entry name" value="TPST-like"/>
</dbReference>
<dbReference type="Pfam" id="PF13469">
    <property type="entry name" value="Sulfotransfer_3"/>
    <property type="match status" value="1"/>
</dbReference>
<name>A0A286D9B4_9GAMM</name>
<dbReference type="EMBL" id="OCND01000006">
    <property type="protein sequence ID" value="SOD55217.1"/>
    <property type="molecule type" value="Genomic_DNA"/>
</dbReference>
<dbReference type="InterPro" id="IPR027417">
    <property type="entry name" value="P-loop_NTPase"/>
</dbReference>
<dbReference type="SMART" id="SM00028">
    <property type="entry name" value="TPR"/>
    <property type="match status" value="3"/>
</dbReference>
<dbReference type="GO" id="GO:0008476">
    <property type="term" value="F:protein-tyrosine sulfotransferase activity"/>
    <property type="evidence" value="ECO:0007669"/>
    <property type="project" value="InterPro"/>
</dbReference>
<dbReference type="AlphaFoldDB" id="A0A286D9B4"/>
<keyword evidence="2" id="KW-0802">TPR repeat</keyword>
<evidence type="ECO:0000256" key="2">
    <source>
        <dbReference type="PROSITE-ProRule" id="PRU00339"/>
    </source>
</evidence>
<proteinExistence type="predicted"/>
<dbReference type="SUPFAM" id="SSF52540">
    <property type="entry name" value="P-loop containing nucleoside triphosphate hydrolases"/>
    <property type="match status" value="1"/>
</dbReference>
<reference evidence="3 4" key="1">
    <citation type="submission" date="2017-09" db="EMBL/GenBank/DDBJ databases">
        <authorList>
            <person name="Ehlers B."/>
            <person name="Leendertz F.H."/>
        </authorList>
    </citation>
    <scope>NUCLEOTIDE SEQUENCE [LARGE SCALE GENOMIC DNA]</scope>
    <source>
        <strain evidence="3 4">CGMCC 1.10978</strain>
    </source>
</reference>
<dbReference type="InterPro" id="IPR011990">
    <property type="entry name" value="TPR-like_helical_dom_sf"/>
</dbReference>
<evidence type="ECO:0000313" key="4">
    <source>
        <dbReference type="Proteomes" id="UP000219374"/>
    </source>
</evidence>
<sequence length="524" mass="59152">MSEPAEIYRHAIAALNRGDWRRAQELSMELVRSGPPHAGVHFVAGAAALQLGQMPLAAELLRRAVALNPERPDYAAQLARVLATGRFMREAVETADRAMALGPDDPLTLDTLGVVYTQANAHEKAVEVFRHASERMPKQASYRFNLATSLTFTGDIRTAELEYLECLRLDPRYWKAYLALAQLRRLTEESNHIQWFESVLPAVAGDADGAMYVHLALSKELEDIGEYSSSFEHLTLGKSAKRAHRGYTIQRDSNLFDELAAAAQEIPEVPNASQSKEPIFVIGMPRTGTTLVERILSSHSLVHSAGELQNFGVMLKRESGSRTPAMLDIDTVRLARHIDWSRLGDAYVASTRPGTGTTPFFVDKLPHNFMYAGFIARALPRARIICLRRDPMDTCLSNFRQLFAQSSPYYDYSFDLMDTGRYYLLFDRLMKYWHNAIPGRIMEIDYEAIVESQEESTKRLLGFCDLPWEGACLHFEKNEAPVATASAVQVRAPIYRSAMKRWKKYERNLQQLRELLESSGIEVE</sequence>
<dbReference type="RefSeq" id="WP_097122476.1">
    <property type="nucleotide sequence ID" value="NZ_OCND01000006.1"/>
</dbReference>
<dbReference type="Proteomes" id="UP000219374">
    <property type="component" value="Unassembled WGS sequence"/>
</dbReference>
<dbReference type="PROSITE" id="PS50005">
    <property type="entry name" value="TPR"/>
    <property type="match status" value="2"/>
</dbReference>
<dbReference type="Gene3D" id="1.25.40.10">
    <property type="entry name" value="Tetratricopeptide repeat domain"/>
    <property type="match status" value="1"/>
</dbReference>
<gene>
    <name evidence="3" type="ORF">SAMN06296416_106184</name>
</gene>
<dbReference type="InterPro" id="IPR019734">
    <property type="entry name" value="TPR_rpt"/>
</dbReference>
<organism evidence="3 4">
    <name type="scientific">Pseudoxanthomonas wuyuanensis</name>
    <dbReference type="NCBI Taxonomy" id="1073196"/>
    <lineage>
        <taxon>Bacteria</taxon>
        <taxon>Pseudomonadati</taxon>
        <taxon>Pseudomonadota</taxon>
        <taxon>Gammaproteobacteria</taxon>
        <taxon>Lysobacterales</taxon>
        <taxon>Lysobacteraceae</taxon>
        <taxon>Pseudoxanthomonas</taxon>
    </lineage>
</organism>
<accession>A0A286D9B4</accession>
<feature type="repeat" description="TPR" evidence="2">
    <location>
        <begin position="38"/>
        <end position="71"/>
    </location>
</feature>
<feature type="repeat" description="TPR" evidence="2">
    <location>
        <begin position="106"/>
        <end position="139"/>
    </location>
</feature>
<keyword evidence="1" id="KW-0808">Transferase</keyword>
<keyword evidence="4" id="KW-1185">Reference proteome</keyword>
<dbReference type="PANTHER" id="PTHR12788">
    <property type="entry name" value="PROTEIN-TYROSINE SULFOTRANSFERASE 2"/>
    <property type="match status" value="1"/>
</dbReference>
<dbReference type="SUPFAM" id="SSF48452">
    <property type="entry name" value="TPR-like"/>
    <property type="match status" value="1"/>
</dbReference>
<dbReference type="PANTHER" id="PTHR12788:SF10">
    <property type="entry name" value="PROTEIN-TYROSINE SULFOTRANSFERASE"/>
    <property type="match status" value="1"/>
</dbReference>
<dbReference type="OrthoDB" id="9766687at2"/>
<dbReference type="Pfam" id="PF13432">
    <property type="entry name" value="TPR_16"/>
    <property type="match status" value="1"/>
</dbReference>
<protein>
    <submittedName>
        <fullName evidence="3">Tetratricopeptide repeat-containing protein</fullName>
    </submittedName>
</protein>